<keyword evidence="7" id="KW-1185">Reference proteome</keyword>
<evidence type="ECO:0000256" key="4">
    <source>
        <dbReference type="RuleBase" id="RU366062"/>
    </source>
</evidence>
<dbReference type="Proteomes" id="UP000019384">
    <property type="component" value="Unassembled WGS sequence"/>
</dbReference>
<comment type="function">
    <text evidence="4">Irreversibly catalyzes the reduction of fumarate to succinate.</text>
</comment>
<dbReference type="EMBL" id="HG793129">
    <property type="protein sequence ID" value="CDK28232.1"/>
    <property type="molecule type" value="Genomic_DNA"/>
</dbReference>
<feature type="domain" description="FAD-dependent oxidoreductase 2 FAD-binding" evidence="5">
    <location>
        <begin position="11"/>
        <end position="443"/>
    </location>
</feature>
<proteinExistence type="inferred from homology"/>
<name>W6MSN0_9ASCO</name>
<dbReference type="AlphaFoldDB" id="W6MSN0"/>
<dbReference type="PANTHER" id="PTHR43400:SF12">
    <property type="entry name" value="FUMARATE REDUCTASE"/>
    <property type="match status" value="1"/>
</dbReference>
<accession>W6MSN0</accession>
<evidence type="ECO:0000259" key="5">
    <source>
        <dbReference type="Pfam" id="PF00890"/>
    </source>
</evidence>
<dbReference type="InterPro" id="IPR027477">
    <property type="entry name" value="Succ_DH/fumarate_Rdtase_cat_sf"/>
</dbReference>
<dbReference type="SUPFAM" id="SSF51905">
    <property type="entry name" value="FAD/NAD(P)-binding domain"/>
    <property type="match status" value="1"/>
</dbReference>
<organism evidence="6 7">
    <name type="scientific">Kuraishia capsulata CBS 1993</name>
    <dbReference type="NCBI Taxonomy" id="1382522"/>
    <lineage>
        <taxon>Eukaryota</taxon>
        <taxon>Fungi</taxon>
        <taxon>Dikarya</taxon>
        <taxon>Ascomycota</taxon>
        <taxon>Saccharomycotina</taxon>
        <taxon>Pichiomycetes</taxon>
        <taxon>Pichiales</taxon>
        <taxon>Pichiaceae</taxon>
        <taxon>Kuraishia</taxon>
    </lineage>
</organism>
<evidence type="ECO:0000256" key="1">
    <source>
        <dbReference type="ARBA" id="ARBA00022630"/>
    </source>
</evidence>
<comment type="cofactor">
    <cofactor evidence="4">
        <name>FAD</name>
        <dbReference type="ChEBI" id="CHEBI:57692"/>
    </cofactor>
    <text evidence="4">Binds 1 FAD per monomer.</text>
</comment>
<dbReference type="EC" id="1.3.1.6" evidence="4"/>
<keyword evidence="3 4" id="KW-0560">Oxidoreductase</keyword>
<evidence type="ECO:0000313" key="7">
    <source>
        <dbReference type="Proteomes" id="UP000019384"/>
    </source>
</evidence>
<dbReference type="PANTHER" id="PTHR43400">
    <property type="entry name" value="FUMARATE REDUCTASE"/>
    <property type="match status" value="1"/>
</dbReference>
<dbReference type="Pfam" id="PF00890">
    <property type="entry name" value="FAD_binding_2"/>
    <property type="match status" value="1"/>
</dbReference>
<comment type="similarity">
    <text evidence="4">Belongs to the FAD-dependent oxidoreductase 2 family. FRD/SDH subfamily.</text>
</comment>
<dbReference type="InterPro" id="IPR003953">
    <property type="entry name" value="FAD-dep_OxRdtase_2_FAD-bd"/>
</dbReference>
<protein>
    <recommendedName>
        <fullName evidence="4">Fumarate reductase</fullName>
        <ecNumber evidence="4">1.3.1.6</ecNumber>
    </recommendedName>
</protein>
<dbReference type="Gene3D" id="3.90.700.10">
    <property type="entry name" value="Succinate dehydrogenase/fumarate reductase flavoprotein, catalytic domain"/>
    <property type="match status" value="1"/>
</dbReference>
<dbReference type="GO" id="GO:0010181">
    <property type="term" value="F:FMN binding"/>
    <property type="evidence" value="ECO:0007669"/>
    <property type="project" value="InterPro"/>
</dbReference>
<dbReference type="RefSeq" id="XP_022460222.1">
    <property type="nucleotide sequence ID" value="XM_022600925.1"/>
</dbReference>
<dbReference type="SUPFAM" id="SSF56425">
    <property type="entry name" value="Succinate dehydrogenase/fumarate reductase flavoprotein, catalytic domain"/>
    <property type="match status" value="1"/>
</dbReference>
<dbReference type="OrthoDB" id="10254877at2759"/>
<dbReference type="InterPro" id="IPR036188">
    <property type="entry name" value="FAD/NAD-bd_sf"/>
</dbReference>
<keyword evidence="2 4" id="KW-0274">FAD</keyword>
<dbReference type="HOGENOM" id="CLU_011398_4_5_1"/>
<dbReference type="Gene3D" id="3.50.50.60">
    <property type="entry name" value="FAD/NAD(P)-binding domain"/>
    <property type="match status" value="1"/>
</dbReference>
<reference evidence="6" key="2">
    <citation type="submission" date="2014-02" db="EMBL/GenBank/DDBJ databases">
        <title>Complete DNA sequence of /Kuraishia capsulata/ illustrates novel genomic features among budding yeasts (/Saccharomycotina/).</title>
        <authorList>
            <person name="Morales L."/>
            <person name="Noel B."/>
            <person name="Porcel B."/>
            <person name="Marcet-Houben M."/>
            <person name="Hullo M-F."/>
            <person name="Sacerdot C."/>
            <person name="Tekaia F."/>
            <person name="Leh-Louis V."/>
            <person name="Despons L."/>
            <person name="Khanna V."/>
            <person name="Aury J-M."/>
            <person name="Barbe V."/>
            <person name="Couloux A."/>
            <person name="Labadie K."/>
            <person name="Pelletier E."/>
            <person name="Souciet J-L."/>
            <person name="Boekhout T."/>
            <person name="Gabaldon T."/>
            <person name="Wincker P."/>
            <person name="Dujon B."/>
        </authorList>
    </citation>
    <scope>NUCLEOTIDE SEQUENCE</scope>
    <source>
        <strain evidence="6">CBS 1993</strain>
    </source>
</reference>
<sequence length="464" mass="50587">MSFPQKTQRSIIVVGSGLAGLSAATTIVQTNPKIPVVILEKFAKPGGNSIKASSGINGANTIFQHWPDTSFESDTIKSSGNSLLESDWRNGRLELISEMCTQSKESVEWLSGLGVDLTRVARLGGHSVARTHRGDGPVPPGASIITTLLKLLQGKAQLKLECEVTKILTDDEGKVIGVEYNGANRLYGPVIFTTGGFAGSHEYISKYAPELINLPTTNSERPGTQHLLSSLGVELVDMSNVQIHPTGWVEHFNRDDRVKFLAPEALRGEGGILINDKGDRFVNELDTRKRVSDAIINTIVRDPYADPKLQQYKLWILLDEETYKSTKASSDFYLAKKLLWKTNFASMEASFVNIRSTLQAYGSSSKDPFNRPTRGNWNIPKFTPETVLYIGQVTPVVHFTMGGAKFNTRAQPLTASGPVSGLWVAGEITGGIHGDNRLGGSSLLECAVFGRIAGSEAVKYYEEQ</sequence>
<evidence type="ECO:0000313" key="6">
    <source>
        <dbReference type="EMBL" id="CDK28232.1"/>
    </source>
</evidence>
<dbReference type="GO" id="GO:0016156">
    <property type="term" value="F:fumarate reductase (NADH) activity"/>
    <property type="evidence" value="ECO:0007669"/>
    <property type="project" value="UniProtKB-EC"/>
</dbReference>
<dbReference type="STRING" id="1382522.W6MSN0"/>
<dbReference type="NCBIfam" id="TIGR01813">
    <property type="entry name" value="flavo_cyto_c"/>
    <property type="match status" value="1"/>
</dbReference>
<dbReference type="InterPro" id="IPR050315">
    <property type="entry name" value="FAD-oxidoreductase_2"/>
</dbReference>
<dbReference type="InterPro" id="IPR010960">
    <property type="entry name" value="Flavocytochrome_c"/>
</dbReference>
<reference evidence="6" key="1">
    <citation type="submission" date="2013-12" db="EMBL/GenBank/DDBJ databases">
        <authorList>
            <person name="Genoscope - CEA"/>
        </authorList>
    </citation>
    <scope>NUCLEOTIDE SEQUENCE</scope>
    <source>
        <strain evidence="6">CBS 1993</strain>
    </source>
</reference>
<dbReference type="GeneID" id="34521610"/>
<keyword evidence="1 4" id="KW-0285">Flavoprotein</keyword>
<evidence type="ECO:0000256" key="3">
    <source>
        <dbReference type="ARBA" id="ARBA00023002"/>
    </source>
</evidence>
<evidence type="ECO:0000256" key="2">
    <source>
        <dbReference type="ARBA" id="ARBA00022827"/>
    </source>
</evidence>
<comment type="catalytic activity">
    <reaction evidence="4">
        <text>succinate + NAD(+) = fumarate + NADH + H(+)</text>
        <dbReference type="Rhea" id="RHEA:18281"/>
        <dbReference type="ChEBI" id="CHEBI:15378"/>
        <dbReference type="ChEBI" id="CHEBI:29806"/>
        <dbReference type="ChEBI" id="CHEBI:30031"/>
        <dbReference type="ChEBI" id="CHEBI:57540"/>
        <dbReference type="ChEBI" id="CHEBI:57945"/>
        <dbReference type="EC" id="1.3.1.6"/>
    </reaction>
</comment>
<gene>
    <name evidence="6" type="ORF">KUCA_T00004214001</name>
</gene>